<evidence type="ECO:0000313" key="2">
    <source>
        <dbReference type="EMBL" id="MCC2147795.1"/>
    </source>
</evidence>
<dbReference type="InterPro" id="IPR053154">
    <property type="entry name" value="c-di-AMP_regulator"/>
</dbReference>
<accession>A0ABS8ERL2</accession>
<dbReference type="EMBL" id="JAJEQE010000001">
    <property type="protein sequence ID" value="MCC2147795.1"/>
    <property type="molecule type" value="Genomic_DNA"/>
</dbReference>
<keyword evidence="1" id="KW-0472">Membrane</keyword>
<evidence type="ECO:0008006" key="4">
    <source>
        <dbReference type="Google" id="ProtNLM"/>
    </source>
</evidence>
<keyword evidence="1" id="KW-1133">Transmembrane helix</keyword>
<dbReference type="Proteomes" id="UP001299235">
    <property type="component" value="Unassembled WGS sequence"/>
</dbReference>
<dbReference type="Pfam" id="PF07949">
    <property type="entry name" value="YbbR"/>
    <property type="match status" value="1"/>
</dbReference>
<organism evidence="2 3">
    <name type="scientific">Hominisplanchenecus faecis</name>
    <dbReference type="NCBI Taxonomy" id="2885351"/>
    <lineage>
        <taxon>Bacteria</taxon>
        <taxon>Bacillati</taxon>
        <taxon>Bacillota</taxon>
        <taxon>Clostridia</taxon>
        <taxon>Lachnospirales</taxon>
        <taxon>Lachnospiraceae</taxon>
        <taxon>Hominisplanchenecus</taxon>
    </lineage>
</organism>
<keyword evidence="1" id="KW-0812">Transmembrane</keyword>
<evidence type="ECO:0000313" key="3">
    <source>
        <dbReference type="Proteomes" id="UP001299235"/>
    </source>
</evidence>
<protein>
    <recommendedName>
        <fullName evidence="4">YbbR-like protein</fullName>
    </recommendedName>
</protein>
<gene>
    <name evidence="2" type="ORF">LKD42_00780</name>
</gene>
<name>A0ABS8ERL2_9FIRM</name>
<dbReference type="PANTHER" id="PTHR37804">
    <property type="entry name" value="CDAA REGULATORY PROTEIN CDAR"/>
    <property type="match status" value="1"/>
</dbReference>
<keyword evidence="3" id="KW-1185">Reference proteome</keyword>
<dbReference type="Gene3D" id="2.170.120.40">
    <property type="entry name" value="YbbR-like domain"/>
    <property type="match status" value="2"/>
</dbReference>
<comment type="caution">
    <text evidence="2">The sequence shown here is derived from an EMBL/GenBank/DDBJ whole genome shotgun (WGS) entry which is preliminary data.</text>
</comment>
<dbReference type="RefSeq" id="WP_248834520.1">
    <property type="nucleotide sequence ID" value="NZ_JAJEQE010000001.1"/>
</dbReference>
<evidence type="ECO:0000256" key="1">
    <source>
        <dbReference type="SAM" id="Phobius"/>
    </source>
</evidence>
<reference evidence="2 3" key="1">
    <citation type="submission" date="2021-10" db="EMBL/GenBank/DDBJ databases">
        <title>Anaerobic single-cell dispensing facilitates the cultivation of human gut bacteria.</title>
        <authorList>
            <person name="Afrizal A."/>
        </authorList>
    </citation>
    <scope>NUCLEOTIDE SEQUENCE [LARGE SCALE GENOMIC DNA]</scope>
    <source>
        <strain evidence="2 3">CLA-AA-H246</strain>
    </source>
</reference>
<sequence length="451" mass="49031">MRKISTRIKRILTSNLGLKIVSVLVACMMWIFVVNVDDPEKVQSFSDVKVEIRNSDCFGVDKTFSVQEDTDKVKVWVKARASVLNKLQSKDFKVVADMRNVTLGNAVPYTLECTSSALTKANWECEPASLKIKIENVVQESFGVEVDTTGEPADGYDIGTSTIKEGDTINIAGAESLMNIIHRVSISVSVNGLSSDKTVKGNIVVTDKNGTDFTQSQLDKLVFTTSSGDLIKDGVLSAKIQLWKVEQNVKVNIGTYGDPAPGYCVSEVKVTPENISIVGDEETLAELNGELSLTDMISVEGVSESFTSDTINLADYLKENYKDKLKVKSGTASTLSVRVIMEKMGTKKIDIPLSAITIKGRPTDLDMVLTPADKITVEVAAVDGSLDNIDQNDVKAVLDLTSYQKEGRHEVPVQITLPDGYELTSEVKIVVNLTKKQKTSGSNTVISAAEE</sequence>
<dbReference type="Gene3D" id="2.170.120.30">
    <property type="match status" value="2"/>
</dbReference>
<dbReference type="InterPro" id="IPR012505">
    <property type="entry name" value="YbbR"/>
</dbReference>
<proteinExistence type="predicted"/>
<dbReference type="PANTHER" id="PTHR37804:SF1">
    <property type="entry name" value="CDAA REGULATORY PROTEIN CDAR"/>
    <property type="match status" value="1"/>
</dbReference>
<feature type="transmembrane region" description="Helical" evidence="1">
    <location>
        <begin position="12"/>
        <end position="33"/>
    </location>
</feature>